<dbReference type="GO" id="GO:0003712">
    <property type="term" value="F:transcription coregulator activity"/>
    <property type="evidence" value="ECO:0007669"/>
    <property type="project" value="InterPro"/>
</dbReference>
<dbReference type="AlphaFoldDB" id="A0A6A6P6G7"/>
<feature type="compositionally biased region" description="Low complexity" evidence="5">
    <location>
        <begin position="38"/>
        <end position="47"/>
    </location>
</feature>
<comment type="subunit">
    <text evidence="4">Component of the Mediator complex.</text>
</comment>
<gene>
    <name evidence="4" type="primary">MED11</name>
    <name evidence="6" type="ORF">BDY21DRAFT_271489</name>
</gene>
<reference evidence="6" key="1">
    <citation type="journal article" date="2020" name="Stud. Mycol.">
        <title>101 Dothideomycetes genomes: a test case for predicting lifestyles and emergence of pathogens.</title>
        <authorList>
            <person name="Haridas S."/>
            <person name="Albert R."/>
            <person name="Binder M."/>
            <person name="Bloem J."/>
            <person name="Labutti K."/>
            <person name="Salamov A."/>
            <person name="Andreopoulos B."/>
            <person name="Baker S."/>
            <person name="Barry K."/>
            <person name="Bills G."/>
            <person name="Bluhm B."/>
            <person name="Cannon C."/>
            <person name="Castanera R."/>
            <person name="Culley D."/>
            <person name="Daum C."/>
            <person name="Ezra D."/>
            <person name="Gonzalez J."/>
            <person name="Henrissat B."/>
            <person name="Kuo A."/>
            <person name="Liang C."/>
            <person name="Lipzen A."/>
            <person name="Lutzoni F."/>
            <person name="Magnuson J."/>
            <person name="Mondo S."/>
            <person name="Nolan M."/>
            <person name="Ohm R."/>
            <person name="Pangilinan J."/>
            <person name="Park H.-J."/>
            <person name="Ramirez L."/>
            <person name="Alfaro M."/>
            <person name="Sun H."/>
            <person name="Tritt A."/>
            <person name="Yoshinaga Y."/>
            <person name="Zwiers L.-H."/>
            <person name="Turgeon B."/>
            <person name="Goodwin S."/>
            <person name="Spatafora J."/>
            <person name="Crous P."/>
            <person name="Grigoriev I."/>
        </authorList>
    </citation>
    <scope>NUCLEOTIDE SEQUENCE</scope>
    <source>
        <strain evidence="6">ATCC 16933</strain>
    </source>
</reference>
<dbReference type="OrthoDB" id="5418434at2759"/>
<feature type="compositionally biased region" description="Low complexity" evidence="5">
    <location>
        <begin position="108"/>
        <end position="134"/>
    </location>
</feature>
<organism evidence="6 7">
    <name type="scientific">Lineolata rhizophorae</name>
    <dbReference type="NCBI Taxonomy" id="578093"/>
    <lineage>
        <taxon>Eukaryota</taxon>
        <taxon>Fungi</taxon>
        <taxon>Dikarya</taxon>
        <taxon>Ascomycota</taxon>
        <taxon>Pezizomycotina</taxon>
        <taxon>Dothideomycetes</taxon>
        <taxon>Dothideomycetes incertae sedis</taxon>
        <taxon>Lineolatales</taxon>
        <taxon>Lineolataceae</taxon>
        <taxon>Lineolata</taxon>
    </lineage>
</organism>
<keyword evidence="4" id="KW-0804">Transcription</keyword>
<dbReference type="InterPro" id="IPR019404">
    <property type="entry name" value="Mediator_Med11"/>
</dbReference>
<keyword evidence="4" id="KW-0010">Activator</keyword>
<proteinExistence type="inferred from homology"/>
<dbReference type="Gene3D" id="1.10.287.3490">
    <property type="match status" value="1"/>
</dbReference>
<evidence type="ECO:0000256" key="2">
    <source>
        <dbReference type="ARBA" id="ARBA00008186"/>
    </source>
</evidence>
<comment type="similarity">
    <text evidence="2 4">Belongs to the Mediator complex subunit 11 family.</text>
</comment>
<protein>
    <recommendedName>
        <fullName evidence="4">Mediator of RNA polymerase II transcription subunit 11</fullName>
    </recommendedName>
    <alternativeName>
        <fullName evidence="4">Mediator complex subunit 11</fullName>
    </alternativeName>
</protein>
<dbReference type="GO" id="GO:0016592">
    <property type="term" value="C:mediator complex"/>
    <property type="evidence" value="ECO:0007669"/>
    <property type="project" value="InterPro"/>
</dbReference>
<name>A0A6A6P6G7_9PEZI</name>
<comment type="subcellular location">
    <subcellularLocation>
        <location evidence="1 4">Nucleus</location>
    </subcellularLocation>
</comment>
<dbReference type="Pfam" id="PF10280">
    <property type="entry name" value="Med11"/>
    <property type="match status" value="1"/>
</dbReference>
<dbReference type="GO" id="GO:0006357">
    <property type="term" value="P:regulation of transcription by RNA polymerase II"/>
    <property type="evidence" value="ECO:0007669"/>
    <property type="project" value="InterPro"/>
</dbReference>
<sequence length="170" mass="17683">EHIRELNAINEYIPQLLTSAGGAINALTNAPLQQPIDSSSSPRSSSPPALPLEARKANFQQHARTYFSVVSRLSDELRTQAAQLEEAGIIPAEAMRLESGGGGGGGPEAEAGGAAGARSRQAAGTTQTAAQVTNGGLGNLDVGWLNSRAGKAVGDKEAKLWDKARELLER</sequence>
<dbReference type="EMBL" id="MU001675">
    <property type="protein sequence ID" value="KAF2459469.1"/>
    <property type="molecule type" value="Genomic_DNA"/>
</dbReference>
<evidence type="ECO:0000256" key="4">
    <source>
        <dbReference type="RuleBase" id="RU364147"/>
    </source>
</evidence>
<evidence type="ECO:0000256" key="3">
    <source>
        <dbReference type="ARBA" id="ARBA00023242"/>
    </source>
</evidence>
<comment type="function">
    <text evidence="4">Component of the Mediator complex, a coactivator involved in the regulated transcription of nearly all RNA polymerase II-dependent genes. Mediator functions as a bridge to convey information from gene-specific regulatory proteins to the basal RNA polymerase II transcription machinery. Mediator is recruited to promoters by direct interactions with regulatory proteins and serves as a scaffold for the assembly of a functional pre-initiation complex with RNA polymerase II and the general transcription factors.</text>
</comment>
<accession>A0A6A6P6G7</accession>
<feature type="region of interest" description="Disordered" evidence="5">
    <location>
        <begin position="31"/>
        <end position="50"/>
    </location>
</feature>
<keyword evidence="7" id="KW-1185">Reference proteome</keyword>
<dbReference type="Proteomes" id="UP000799766">
    <property type="component" value="Unassembled WGS sequence"/>
</dbReference>
<keyword evidence="3 4" id="KW-0539">Nucleus</keyword>
<evidence type="ECO:0000313" key="6">
    <source>
        <dbReference type="EMBL" id="KAF2459469.1"/>
    </source>
</evidence>
<evidence type="ECO:0000256" key="5">
    <source>
        <dbReference type="SAM" id="MobiDB-lite"/>
    </source>
</evidence>
<feature type="non-terminal residue" evidence="6">
    <location>
        <position position="170"/>
    </location>
</feature>
<evidence type="ECO:0000313" key="7">
    <source>
        <dbReference type="Proteomes" id="UP000799766"/>
    </source>
</evidence>
<keyword evidence="4" id="KW-0805">Transcription regulation</keyword>
<evidence type="ECO:0000256" key="1">
    <source>
        <dbReference type="ARBA" id="ARBA00004123"/>
    </source>
</evidence>
<feature type="region of interest" description="Disordered" evidence="5">
    <location>
        <begin position="95"/>
        <end position="140"/>
    </location>
</feature>
<feature type="non-terminal residue" evidence="6">
    <location>
        <position position="1"/>
    </location>
</feature>